<evidence type="ECO:0000259" key="2">
    <source>
        <dbReference type="Pfam" id="PF26524"/>
    </source>
</evidence>
<keyword evidence="4" id="KW-1185">Reference proteome</keyword>
<feature type="region of interest" description="Disordered" evidence="1">
    <location>
        <begin position="563"/>
        <end position="593"/>
    </location>
</feature>
<sequence length="593" mass="66821">MDPSTSTRTKTTKTLNKPTYCCFFCALKEPDTNRRRASLSAFFRDMPNHDNDSHVLVASSIWSMAMADPTDVELPSLGALECMTRLISKSLSNPSWLKLHQNIYIPYYAAHIIGSYTIRVPSLATVALESGVVGPLVSLMQGRISWVEQRVAVRALGHLASYDSTFPAIAQHGKELIPLAMSTASTCIDIVFKQFVCIKSQKREKYHRDLLTRGLGGAEREDRKAEEWASQIQCWSLYLLSCFASKDANSHALMVENFDFLKELCHMWGGLMNGDSPAGIGLMRLLCKSSIGREGIARNREVIDCLCHLARSCDDWQYMGIDCLLLLLDDPETRPYTLELVAPYLVDLAEIGNLGARKNLGESITKILLKDYKTRSLIPGSETENALKSLWEIKVERKKKEATMSADEISMREELAFRKKKEGKERYAKGNVEGAVVAYTEALSICPLRNSKERMVLYSNRAQCYLLLSESDRAISDATRALALARPVNWHGKSLWCRSQAYDMKRMAKESLMDCLMFATNCFESKEGRQRRDKVPYYVARMISKQMHAANLFAHRKLQHNTREGEDGYYGDDYDDDDDGDDGSDGDTDGDTL</sequence>
<dbReference type="Pfam" id="PF26524">
    <property type="entry name" value="ARM_7"/>
    <property type="match status" value="1"/>
</dbReference>
<dbReference type="AlphaFoldDB" id="A0A833VRS4"/>
<dbReference type="OrthoDB" id="1872379at2759"/>
<dbReference type="Proteomes" id="UP000623129">
    <property type="component" value="Unassembled WGS sequence"/>
</dbReference>
<dbReference type="InterPro" id="IPR011990">
    <property type="entry name" value="TPR-like_helical_dom_sf"/>
</dbReference>
<accession>A0A833VRS4</accession>
<proteinExistence type="predicted"/>
<dbReference type="EMBL" id="SWLB01000011">
    <property type="protein sequence ID" value="KAF3332533.1"/>
    <property type="molecule type" value="Genomic_DNA"/>
</dbReference>
<dbReference type="PANTHER" id="PTHR46578:SF1">
    <property type="entry name" value="ARM-REPEAT_TETRATRICOPEPTIDE REPEAT (TPR)-LIKE PROTEIN"/>
    <property type="match status" value="1"/>
</dbReference>
<dbReference type="Gene3D" id="1.25.40.10">
    <property type="entry name" value="Tetratricopeptide repeat domain"/>
    <property type="match status" value="1"/>
</dbReference>
<feature type="compositionally biased region" description="Acidic residues" evidence="1">
    <location>
        <begin position="567"/>
        <end position="593"/>
    </location>
</feature>
<gene>
    <name evidence="3" type="ORF">FCM35_KLT02110</name>
</gene>
<reference evidence="3" key="1">
    <citation type="submission" date="2020-01" db="EMBL/GenBank/DDBJ databases">
        <title>Genome sequence of Kobresia littledalei, the first chromosome-level genome in the family Cyperaceae.</title>
        <authorList>
            <person name="Qu G."/>
        </authorList>
    </citation>
    <scope>NUCLEOTIDE SEQUENCE</scope>
    <source>
        <strain evidence="3">C.B.Clarke</strain>
        <tissue evidence="3">Leaf</tissue>
    </source>
</reference>
<dbReference type="SUPFAM" id="SSF48371">
    <property type="entry name" value="ARM repeat"/>
    <property type="match status" value="1"/>
</dbReference>
<comment type="caution">
    <text evidence="3">The sequence shown here is derived from an EMBL/GenBank/DDBJ whole genome shotgun (WGS) entry which is preliminary data.</text>
</comment>
<dbReference type="Gene3D" id="1.25.10.10">
    <property type="entry name" value="Leucine-rich Repeat Variant"/>
    <property type="match status" value="1"/>
</dbReference>
<evidence type="ECO:0000313" key="3">
    <source>
        <dbReference type="EMBL" id="KAF3332533.1"/>
    </source>
</evidence>
<evidence type="ECO:0000256" key="1">
    <source>
        <dbReference type="SAM" id="MobiDB-lite"/>
    </source>
</evidence>
<protein>
    <submittedName>
        <fullName evidence="3">Tetratricopeptide repeat protein 1</fullName>
    </submittedName>
</protein>
<dbReference type="InterPro" id="IPR058868">
    <property type="entry name" value="ARM_7"/>
</dbReference>
<evidence type="ECO:0000313" key="4">
    <source>
        <dbReference type="Proteomes" id="UP000623129"/>
    </source>
</evidence>
<dbReference type="InterPro" id="IPR011989">
    <property type="entry name" value="ARM-like"/>
</dbReference>
<name>A0A833VRS4_9POAL</name>
<organism evidence="3 4">
    <name type="scientific">Carex littledalei</name>
    <dbReference type="NCBI Taxonomy" id="544730"/>
    <lineage>
        <taxon>Eukaryota</taxon>
        <taxon>Viridiplantae</taxon>
        <taxon>Streptophyta</taxon>
        <taxon>Embryophyta</taxon>
        <taxon>Tracheophyta</taxon>
        <taxon>Spermatophyta</taxon>
        <taxon>Magnoliopsida</taxon>
        <taxon>Liliopsida</taxon>
        <taxon>Poales</taxon>
        <taxon>Cyperaceae</taxon>
        <taxon>Cyperoideae</taxon>
        <taxon>Cariceae</taxon>
        <taxon>Carex</taxon>
        <taxon>Carex subgen. Euthyceras</taxon>
    </lineage>
</organism>
<feature type="domain" description="ARM repeat N-terminal plant" evidence="2">
    <location>
        <begin position="18"/>
        <end position="253"/>
    </location>
</feature>
<dbReference type="SUPFAM" id="SSF48452">
    <property type="entry name" value="TPR-like"/>
    <property type="match status" value="1"/>
</dbReference>
<dbReference type="InterPro" id="IPR016024">
    <property type="entry name" value="ARM-type_fold"/>
</dbReference>
<dbReference type="PANTHER" id="PTHR46578">
    <property type="entry name" value="ARM-REPEAT/TETRATRICOPEPTIDE REPEAT (TPR)-LIKE PROTEIN"/>
    <property type="match status" value="1"/>
</dbReference>